<dbReference type="Pfam" id="PF03441">
    <property type="entry name" value="FAD_binding_7"/>
    <property type="match status" value="1"/>
</dbReference>
<dbReference type="PROSITE" id="PS51645">
    <property type="entry name" value="PHR_CRY_ALPHA_BETA"/>
    <property type="match status" value="1"/>
</dbReference>
<dbReference type="InterPro" id="IPR036134">
    <property type="entry name" value="Crypto/Photolyase_FAD-like_sf"/>
</dbReference>
<dbReference type="FunFam" id="1.10.579.10:FF:000003">
    <property type="entry name" value="Deoxyribodipyrimidine photo-lyase"/>
    <property type="match status" value="1"/>
</dbReference>
<dbReference type="PANTHER" id="PTHR11455:SF9">
    <property type="entry name" value="CRYPTOCHROME CIRCADIAN CLOCK 5 ISOFORM X1"/>
    <property type="match status" value="1"/>
</dbReference>
<dbReference type="OrthoDB" id="9772484at2"/>
<dbReference type="GO" id="GO:0071949">
    <property type="term" value="F:FAD binding"/>
    <property type="evidence" value="ECO:0007669"/>
    <property type="project" value="TreeGrafter"/>
</dbReference>
<evidence type="ECO:0000256" key="8">
    <source>
        <dbReference type="PIRSR" id="PIRSR602081-1"/>
    </source>
</evidence>
<dbReference type="InterPro" id="IPR006050">
    <property type="entry name" value="DNA_photolyase_N"/>
</dbReference>
<dbReference type="GO" id="GO:0000719">
    <property type="term" value="P:photoreactive repair"/>
    <property type="evidence" value="ECO:0007669"/>
    <property type="project" value="UniProtKB-ARBA"/>
</dbReference>
<sequence>MQSYNRSICWFRRDLRLDDHAALYHALKNSRAVHCVFVFDTVILDALSDKHDRRVEFIWHSLYELNALLQQHGSTLQILHGNPVELIPHLARELEVQAVFCNRDYEPLAVRRDAAVAASLSDIDFHQYKDQVIFEQSEILTGGGTPYSVFTPYKNAWLKKLDDFYLRAYPVERYFSSLAKSAPQAFPALALLGFLPGKLNVQALPTGASGAATLFENFVSRIDAYGEARNFPAVKGVSYLSVHLRFGTISIRRVASFAYYSGGAGGQVWLSELIWRDFYQMQLHHHPQLGQGAAFKAQFNDIRFPNEEGKFAAWCEARTGYPLIDAAMRQLNGSGYMHNRLRMVVASFLVKDLHIDWRWGERYFAQHLIDFDLAANNGGWQWAASTGCDAQPWFRIFNPVTQSEKFDGAGRFIRRYVPELAGCPDKWIHAPWLMPAAEQQRCGVLVGKTYPLPVVDHAVARITTLALFKAAVG</sequence>
<dbReference type="InterPro" id="IPR002081">
    <property type="entry name" value="Cryptochrome/DNA_photolyase_1"/>
</dbReference>
<dbReference type="InterPro" id="IPR005101">
    <property type="entry name" value="Cryptochr/Photolyase_FAD-bd"/>
</dbReference>
<dbReference type="Gene3D" id="3.40.50.620">
    <property type="entry name" value="HUPs"/>
    <property type="match status" value="1"/>
</dbReference>
<dbReference type="InterPro" id="IPR014729">
    <property type="entry name" value="Rossmann-like_a/b/a_fold"/>
</dbReference>
<gene>
    <name evidence="11" type="ordered locus">Galf_0121</name>
</gene>
<keyword evidence="5 8" id="KW-0274">FAD</keyword>
<comment type="similarity">
    <text evidence="9">Belongs to the DNA photolyase family.</text>
</comment>
<dbReference type="AlphaFoldDB" id="D9SIA9"/>
<accession>D9SIA9</accession>
<dbReference type="GO" id="GO:0003904">
    <property type="term" value="F:deoxyribodipyrimidine photo-lyase activity"/>
    <property type="evidence" value="ECO:0007669"/>
    <property type="project" value="UniProtKB-EC"/>
</dbReference>
<feature type="binding site" evidence="8">
    <location>
        <position position="225"/>
    </location>
    <ligand>
        <name>FAD</name>
        <dbReference type="ChEBI" id="CHEBI:57692"/>
    </ligand>
</feature>
<keyword evidence="4 8" id="KW-0285">Flavoprotein</keyword>
<evidence type="ECO:0000256" key="9">
    <source>
        <dbReference type="RuleBase" id="RU004182"/>
    </source>
</evidence>
<dbReference type="SUPFAM" id="SSF52425">
    <property type="entry name" value="Cryptochrome/photolyase, N-terminal domain"/>
    <property type="match status" value="1"/>
</dbReference>
<dbReference type="PANTHER" id="PTHR11455">
    <property type="entry name" value="CRYPTOCHROME"/>
    <property type="match status" value="1"/>
</dbReference>
<evidence type="ECO:0000256" key="2">
    <source>
        <dbReference type="ARBA" id="ARBA00013149"/>
    </source>
</evidence>
<dbReference type="Proteomes" id="UP000001235">
    <property type="component" value="Chromosome"/>
</dbReference>
<dbReference type="RefSeq" id="WP_013292109.1">
    <property type="nucleotide sequence ID" value="NC_014394.1"/>
</dbReference>
<dbReference type="GO" id="GO:0003677">
    <property type="term" value="F:DNA binding"/>
    <property type="evidence" value="ECO:0007669"/>
    <property type="project" value="TreeGrafter"/>
</dbReference>
<feature type="binding site" evidence="8">
    <location>
        <begin position="370"/>
        <end position="372"/>
    </location>
    <ligand>
        <name>FAD</name>
        <dbReference type="ChEBI" id="CHEBI:57692"/>
    </ligand>
</feature>
<dbReference type="Gene3D" id="1.10.579.10">
    <property type="entry name" value="DNA Cyclobutane Dipyrimidine Photolyase, subunit A, domain 3"/>
    <property type="match status" value="1"/>
</dbReference>
<evidence type="ECO:0000256" key="6">
    <source>
        <dbReference type="ARBA" id="ARBA00022991"/>
    </source>
</evidence>
<dbReference type="EMBL" id="CP002159">
    <property type="protein sequence ID" value="ADL54166.1"/>
    <property type="molecule type" value="Genomic_DNA"/>
</dbReference>
<dbReference type="PROSITE" id="PS00691">
    <property type="entry name" value="DNA_PHOTOLYASES_1_2"/>
    <property type="match status" value="1"/>
</dbReference>
<evidence type="ECO:0000313" key="11">
    <source>
        <dbReference type="EMBL" id="ADL54166.1"/>
    </source>
</evidence>
<feature type="domain" description="Photolyase/cryptochrome alpha/beta" evidence="10">
    <location>
        <begin position="5"/>
        <end position="133"/>
    </location>
</feature>
<dbReference type="SUPFAM" id="SSF48173">
    <property type="entry name" value="Cryptochrome/photolyase FAD-binding domain"/>
    <property type="match status" value="1"/>
</dbReference>
<dbReference type="GO" id="GO:0009416">
    <property type="term" value="P:response to light stimulus"/>
    <property type="evidence" value="ECO:0007669"/>
    <property type="project" value="TreeGrafter"/>
</dbReference>
<evidence type="ECO:0000256" key="7">
    <source>
        <dbReference type="ARBA" id="ARBA00033999"/>
    </source>
</evidence>
<dbReference type="PROSITE" id="PS00394">
    <property type="entry name" value="DNA_PHOTOLYASES_1_1"/>
    <property type="match status" value="1"/>
</dbReference>
<keyword evidence="6 9" id="KW-0157">Chromophore</keyword>
<dbReference type="HOGENOM" id="CLU_010348_2_2_4"/>
<evidence type="ECO:0000256" key="4">
    <source>
        <dbReference type="ARBA" id="ARBA00022630"/>
    </source>
</evidence>
<proteinExistence type="inferred from homology"/>
<dbReference type="eggNOG" id="COG0415">
    <property type="taxonomic scope" value="Bacteria"/>
</dbReference>
<evidence type="ECO:0000259" key="10">
    <source>
        <dbReference type="PROSITE" id="PS51645"/>
    </source>
</evidence>
<dbReference type="EC" id="4.1.99.3" evidence="2"/>
<evidence type="ECO:0000256" key="3">
    <source>
        <dbReference type="ARBA" id="ARBA00014046"/>
    </source>
</evidence>
<feature type="binding site" evidence="8">
    <location>
        <position position="269"/>
    </location>
    <ligand>
        <name>FAD</name>
        <dbReference type="ChEBI" id="CHEBI:57692"/>
    </ligand>
</feature>
<evidence type="ECO:0000256" key="5">
    <source>
        <dbReference type="ARBA" id="ARBA00022827"/>
    </source>
</evidence>
<dbReference type="PRINTS" id="PR00147">
    <property type="entry name" value="DNAPHOTLYASE"/>
</dbReference>
<evidence type="ECO:0000313" key="12">
    <source>
        <dbReference type="Proteomes" id="UP000001235"/>
    </source>
</evidence>
<organism evidence="11 12">
    <name type="scientific">Gallionella capsiferriformans (strain ES-2)</name>
    <name type="common">Gallionella ferruginea capsiferriformans (strain ES-2)</name>
    <dbReference type="NCBI Taxonomy" id="395494"/>
    <lineage>
        <taxon>Bacteria</taxon>
        <taxon>Pseudomonadati</taxon>
        <taxon>Pseudomonadota</taxon>
        <taxon>Betaproteobacteria</taxon>
        <taxon>Nitrosomonadales</taxon>
        <taxon>Gallionellaceae</taxon>
        <taxon>Gallionella</taxon>
    </lineage>
</organism>
<dbReference type="KEGG" id="gca:Galf_0121"/>
<reference evidence="11 12" key="1">
    <citation type="submission" date="2010-08" db="EMBL/GenBank/DDBJ databases">
        <title>Complete sequence of Gallionella capsiferriformans ES-2.</title>
        <authorList>
            <consortium name="US DOE Joint Genome Institute"/>
            <person name="Lucas S."/>
            <person name="Copeland A."/>
            <person name="Lapidus A."/>
            <person name="Cheng J.-F."/>
            <person name="Bruce D."/>
            <person name="Goodwin L."/>
            <person name="Pitluck S."/>
            <person name="Chertkov O."/>
            <person name="Davenport K.W."/>
            <person name="Detter J.C."/>
            <person name="Han C."/>
            <person name="Tapia R."/>
            <person name="Land M."/>
            <person name="Hauser L."/>
            <person name="Chang Y.-J."/>
            <person name="Jeffries C."/>
            <person name="Kyrpides N."/>
            <person name="Ivanova N."/>
            <person name="Mikhailova N."/>
            <person name="Shelobolina E.S."/>
            <person name="Picardal F."/>
            <person name="Roden E."/>
            <person name="Emerson D."/>
            <person name="Woyke T."/>
        </authorList>
    </citation>
    <scope>NUCLEOTIDE SEQUENCE [LARGE SCALE GENOMIC DNA]</scope>
    <source>
        <strain evidence="11 12">ES-2</strain>
    </source>
</reference>
<comment type="cofactor">
    <cofactor evidence="1">
        <name>(6R)-5,10-methylene-5,6,7,8-tetrahydrofolate</name>
        <dbReference type="ChEBI" id="CHEBI:15636"/>
    </cofactor>
</comment>
<dbReference type="InterPro" id="IPR018394">
    <property type="entry name" value="DNA_photolyase_1_CS_C"/>
</dbReference>
<evidence type="ECO:0000256" key="1">
    <source>
        <dbReference type="ARBA" id="ARBA00001932"/>
    </source>
</evidence>
<comment type="cofactor">
    <cofactor evidence="8">
        <name>FAD</name>
        <dbReference type="ChEBI" id="CHEBI:57692"/>
    </cofactor>
    <text evidence="8">Binds 1 FAD per subunit.</text>
</comment>
<feature type="binding site" evidence="8">
    <location>
        <begin position="272"/>
        <end position="279"/>
    </location>
    <ligand>
        <name>FAD</name>
        <dbReference type="ChEBI" id="CHEBI:57692"/>
    </ligand>
</feature>
<name>D9SIA9_GALCS</name>
<dbReference type="STRING" id="395494.Galf_0121"/>
<comment type="catalytic activity">
    <reaction evidence="7">
        <text>cyclobutadipyrimidine (in DNA) = 2 pyrimidine residues (in DNA).</text>
        <dbReference type="EC" id="4.1.99.3"/>
    </reaction>
</comment>
<keyword evidence="12" id="KW-1185">Reference proteome</keyword>
<dbReference type="Gene3D" id="1.25.40.80">
    <property type="match status" value="1"/>
</dbReference>
<dbReference type="InterPro" id="IPR036155">
    <property type="entry name" value="Crypto/Photolyase_N_sf"/>
</dbReference>
<keyword evidence="11" id="KW-0456">Lyase</keyword>
<protein>
    <recommendedName>
        <fullName evidence="3">Deoxyribodipyrimidine photo-lyase</fullName>
        <ecNumber evidence="2">4.1.99.3</ecNumber>
    </recommendedName>
</protein>
<dbReference type="Pfam" id="PF00875">
    <property type="entry name" value="DNA_photolyase"/>
    <property type="match status" value="1"/>
</dbReference>